<dbReference type="STRING" id="709015.GCA_000472485_02810"/>
<gene>
    <name evidence="2" type="ORF">CA264_13845</name>
</gene>
<dbReference type="KEGG" id="pact:CA264_13845"/>
<dbReference type="RefSeq" id="WP_025607990.1">
    <property type="nucleotide sequence ID" value="NZ_CP021235.1"/>
</dbReference>
<evidence type="ECO:0000313" key="3">
    <source>
        <dbReference type="Proteomes" id="UP000266292"/>
    </source>
</evidence>
<accession>A0A1X9YU33</accession>
<feature type="compositionally biased region" description="Polar residues" evidence="1">
    <location>
        <begin position="110"/>
        <end position="125"/>
    </location>
</feature>
<feature type="region of interest" description="Disordered" evidence="1">
    <location>
        <begin position="44"/>
        <end position="64"/>
    </location>
</feature>
<dbReference type="OrthoDB" id="853548at2"/>
<protein>
    <submittedName>
        <fullName evidence="2">Uncharacterized protein</fullName>
    </submittedName>
</protein>
<dbReference type="AlphaFoldDB" id="A0A1X9YU33"/>
<proteinExistence type="predicted"/>
<dbReference type="PROSITE" id="PS51257">
    <property type="entry name" value="PROKAR_LIPOPROTEIN"/>
    <property type="match status" value="1"/>
</dbReference>
<evidence type="ECO:0000313" key="2">
    <source>
        <dbReference type="EMBL" id="ARS36430.1"/>
    </source>
</evidence>
<keyword evidence="3" id="KW-1185">Reference proteome</keyword>
<dbReference type="Proteomes" id="UP000266292">
    <property type="component" value="Chromosome"/>
</dbReference>
<dbReference type="EMBL" id="CP021235">
    <property type="protein sequence ID" value="ARS36430.1"/>
    <property type="molecule type" value="Genomic_DNA"/>
</dbReference>
<name>A0A1X9YU33_9BACT</name>
<sequence>MRKKIIPVLTIASLCFATSCGYDKTGTTTEVINSNADESVNPLHIRGYGNREPDLDSGRPAPKPNQYYAFSTTNLPPEVRQELDGQVAVEMVQTYYDPERQLSDLDVKYNRQTASRPAANVQESGTDVGDTTEVGAATVPVGSLPD</sequence>
<feature type="region of interest" description="Disordered" evidence="1">
    <location>
        <begin position="102"/>
        <end position="146"/>
    </location>
</feature>
<organism evidence="2 3">
    <name type="scientific">Pontibacter actiniarum</name>
    <dbReference type="NCBI Taxonomy" id="323450"/>
    <lineage>
        <taxon>Bacteria</taxon>
        <taxon>Pseudomonadati</taxon>
        <taxon>Bacteroidota</taxon>
        <taxon>Cytophagia</taxon>
        <taxon>Cytophagales</taxon>
        <taxon>Hymenobacteraceae</taxon>
        <taxon>Pontibacter</taxon>
    </lineage>
</organism>
<evidence type="ECO:0000256" key="1">
    <source>
        <dbReference type="SAM" id="MobiDB-lite"/>
    </source>
</evidence>
<reference evidence="3" key="1">
    <citation type="submission" date="2017-05" db="EMBL/GenBank/DDBJ databases">
        <authorList>
            <person name="Ray J."/>
            <person name="Price M."/>
            <person name="Deutschbauer A."/>
        </authorList>
    </citation>
    <scope>NUCLEOTIDE SEQUENCE [LARGE SCALE GENOMIC DNA]</scope>
    <source>
        <strain evidence="3">DSM 19842</strain>
    </source>
</reference>